<dbReference type="AlphaFoldDB" id="A0A3P1WRM1"/>
<dbReference type="Pfam" id="PF18977">
    <property type="entry name" value="DUF5713"/>
    <property type="match status" value="1"/>
</dbReference>
<dbReference type="EMBL" id="RQYT01000035">
    <property type="protein sequence ID" value="RRD48596.1"/>
    <property type="molecule type" value="Genomic_DNA"/>
</dbReference>
<evidence type="ECO:0000313" key="1">
    <source>
        <dbReference type="EMBL" id="RRD48596.1"/>
    </source>
</evidence>
<comment type="caution">
    <text evidence="1">The sequence shown here is derived from an EMBL/GenBank/DDBJ whole genome shotgun (WGS) entry which is preliminary data.</text>
</comment>
<dbReference type="RefSeq" id="WP_125228731.1">
    <property type="nucleotide sequence ID" value="NZ_RQYT01000035.1"/>
</dbReference>
<dbReference type="InterPro" id="IPR043767">
    <property type="entry name" value="DUF5713"/>
</dbReference>
<organism evidence="1 2">
    <name type="scientific">Arachnia propionica</name>
    <dbReference type="NCBI Taxonomy" id="1750"/>
    <lineage>
        <taxon>Bacteria</taxon>
        <taxon>Bacillati</taxon>
        <taxon>Actinomycetota</taxon>
        <taxon>Actinomycetes</taxon>
        <taxon>Propionibacteriales</taxon>
        <taxon>Propionibacteriaceae</taxon>
        <taxon>Arachnia</taxon>
    </lineage>
</organism>
<reference evidence="1 2" key="1">
    <citation type="submission" date="2018-11" db="EMBL/GenBank/DDBJ databases">
        <title>Genomes From Bacteria Associated with the Canine Oral Cavity: a Test Case for Automated Genome-Based Taxonomic Assignment.</title>
        <authorList>
            <person name="Coil D.A."/>
            <person name="Jospin G."/>
            <person name="Darling A.E."/>
            <person name="Wallis C."/>
            <person name="Davis I.J."/>
            <person name="Harris S."/>
            <person name="Eisen J.A."/>
            <person name="Holcombe L.J."/>
            <person name="O'Flynn C."/>
        </authorList>
    </citation>
    <scope>NUCLEOTIDE SEQUENCE [LARGE SCALE GENOMIC DNA]</scope>
    <source>
        <strain evidence="1 2">OH2822_COT-296</strain>
    </source>
</reference>
<gene>
    <name evidence="1" type="ORF">EII35_12130</name>
</gene>
<protein>
    <submittedName>
        <fullName evidence="1">Uncharacterized protein</fullName>
    </submittedName>
</protein>
<proteinExistence type="predicted"/>
<dbReference type="OrthoDB" id="8795357at2"/>
<dbReference type="Proteomes" id="UP000280935">
    <property type="component" value="Unassembled WGS sequence"/>
</dbReference>
<evidence type="ECO:0000313" key="2">
    <source>
        <dbReference type="Proteomes" id="UP000280935"/>
    </source>
</evidence>
<sequence length="113" mass="12587">MQPSHPALTDHVFLADMVGDAYYPPHLVTKGQEILRELCVEIETTPPADLAGLYALTHAATERFNDLAEEFDEADSEIETVARESIGADMRFIAETYGFDDADGEELISPRDW</sequence>
<accession>A0A3P1WRM1</accession>
<name>A0A3P1WRM1_9ACTN</name>